<dbReference type="Pfam" id="PF00698">
    <property type="entry name" value="Acyl_transf_1"/>
    <property type="match status" value="1"/>
</dbReference>
<dbReference type="Proteomes" id="UP000002195">
    <property type="component" value="Unassembled WGS sequence"/>
</dbReference>
<dbReference type="SMR" id="Q552M2"/>
<dbReference type="InterPro" id="IPR052568">
    <property type="entry name" value="PKS-FAS_Synthase"/>
</dbReference>
<dbReference type="InterPro" id="IPR014043">
    <property type="entry name" value="Acyl_transferase_dom"/>
</dbReference>
<dbReference type="Gene3D" id="3.40.366.10">
    <property type="entry name" value="Malonyl-Coenzyme A Acyl Carrier Protein, domain 2"/>
    <property type="match status" value="1"/>
</dbReference>
<dbReference type="InterPro" id="IPR001227">
    <property type="entry name" value="Ac_transferase_dom_sf"/>
</dbReference>
<dbReference type="PaxDb" id="44689-DDB0203555"/>
<organism evidence="2 3">
    <name type="scientific">Dictyostelium discoideum</name>
    <name type="common">Social amoeba</name>
    <dbReference type="NCBI Taxonomy" id="44689"/>
    <lineage>
        <taxon>Eukaryota</taxon>
        <taxon>Amoebozoa</taxon>
        <taxon>Evosea</taxon>
        <taxon>Eumycetozoa</taxon>
        <taxon>Dictyostelia</taxon>
        <taxon>Dictyosteliales</taxon>
        <taxon>Dictyosteliaceae</taxon>
        <taxon>Dictyostelium</taxon>
    </lineage>
</organism>
<dbReference type="SMART" id="SM00827">
    <property type="entry name" value="PKS_AT"/>
    <property type="match status" value="1"/>
</dbReference>
<dbReference type="PhylomeDB" id="Q552M2"/>
<dbReference type="STRING" id="44689.Q552M2"/>
<dbReference type="SUPFAM" id="SSF52151">
    <property type="entry name" value="FabD/lysophospholipase-like"/>
    <property type="match status" value="1"/>
</dbReference>
<feature type="domain" description="Malonyl-CoA:ACP transacylase (MAT)" evidence="1">
    <location>
        <begin position="14"/>
        <end position="306"/>
    </location>
</feature>
<dbReference type="AlphaFoldDB" id="Q552M2"/>
<keyword evidence="3" id="KW-1185">Reference proteome</keyword>
<gene>
    <name evidence="2" type="ORF">DDB_G0275991</name>
</gene>
<evidence type="ECO:0000259" key="1">
    <source>
        <dbReference type="SMART" id="SM00827"/>
    </source>
</evidence>
<dbReference type="GeneID" id="8620243"/>
<dbReference type="dictyBase" id="DDB_G0275991"/>
<dbReference type="GO" id="GO:0016491">
    <property type="term" value="F:oxidoreductase activity"/>
    <property type="evidence" value="ECO:0000318"/>
    <property type="project" value="GO_Central"/>
</dbReference>
<dbReference type="HOGENOM" id="CLU_048819_0_0_1"/>
<protein>
    <recommendedName>
        <fullName evidence="1">Malonyl-CoA:ACP transacylase (MAT) domain-containing protein</fullName>
    </recommendedName>
</protein>
<dbReference type="InParanoid" id="Q552M2"/>
<dbReference type="GO" id="GO:0016740">
    <property type="term" value="F:transferase activity"/>
    <property type="evidence" value="ECO:0007669"/>
    <property type="project" value="InterPro"/>
</dbReference>
<dbReference type="EMBL" id="AAFI02000013">
    <property type="protein sequence ID" value="EAL69452.1"/>
    <property type="molecule type" value="Genomic_DNA"/>
</dbReference>
<dbReference type="RefSeq" id="XP_643360.1">
    <property type="nucleotide sequence ID" value="XM_638268.1"/>
</dbReference>
<comment type="caution">
    <text evidence="2">The sequence shown here is derived from an EMBL/GenBank/DDBJ whole genome shotgun (WGS) entry which is preliminary data.</text>
</comment>
<dbReference type="VEuPathDB" id="AmoebaDB:DDB_G0275991"/>
<dbReference type="PANTHER" id="PTHR43074:SF1">
    <property type="entry name" value="BETA-KETOACYL SYNTHASE FAMILY PROTEIN-RELATED"/>
    <property type="match status" value="1"/>
</dbReference>
<evidence type="ECO:0000313" key="2">
    <source>
        <dbReference type="EMBL" id="EAL69452.1"/>
    </source>
</evidence>
<proteinExistence type="predicted"/>
<reference evidence="2 3" key="1">
    <citation type="journal article" date="2005" name="Nature">
        <title>The genome of the social amoeba Dictyostelium discoideum.</title>
        <authorList>
            <consortium name="The Dictyostelium discoideum Sequencing Consortium"/>
            <person name="Eichinger L."/>
            <person name="Pachebat J.A."/>
            <person name="Glockner G."/>
            <person name="Rajandream M.A."/>
            <person name="Sucgang R."/>
            <person name="Berriman M."/>
            <person name="Song J."/>
            <person name="Olsen R."/>
            <person name="Szafranski K."/>
            <person name="Xu Q."/>
            <person name="Tunggal B."/>
            <person name="Kummerfeld S."/>
            <person name="Madera M."/>
            <person name="Konfortov B.A."/>
            <person name="Rivero F."/>
            <person name="Bankier A.T."/>
            <person name="Lehmann R."/>
            <person name="Hamlin N."/>
            <person name="Davies R."/>
            <person name="Gaudet P."/>
            <person name="Fey P."/>
            <person name="Pilcher K."/>
            <person name="Chen G."/>
            <person name="Saunders D."/>
            <person name="Sodergren E."/>
            <person name="Davis P."/>
            <person name="Kerhornou A."/>
            <person name="Nie X."/>
            <person name="Hall N."/>
            <person name="Anjard C."/>
            <person name="Hemphill L."/>
            <person name="Bason N."/>
            <person name="Farbrother P."/>
            <person name="Desany B."/>
            <person name="Just E."/>
            <person name="Morio T."/>
            <person name="Rost R."/>
            <person name="Churcher C."/>
            <person name="Cooper J."/>
            <person name="Haydock S."/>
            <person name="van Driessche N."/>
            <person name="Cronin A."/>
            <person name="Goodhead I."/>
            <person name="Muzny D."/>
            <person name="Mourier T."/>
            <person name="Pain A."/>
            <person name="Lu M."/>
            <person name="Harper D."/>
            <person name="Lindsay R."/>
            <person name="Hauser H."/>
            <person name="James K."/>
            <person name="Quiles M."/>
            <person name="Madan Babu M."/>
            <person name="Saito T."/>
            <person name="Buchrieser C."/>
            <person name="Wardroper A."/>
            <person name="Felder M."/>
            <person name="Thangavelu M."/>
            <person name="Johnson D."/>
            <person name="Knights A."/>
            <person name="Loulseged H."/>
            <person name="Mungall K."/>
            <person name="Oliver K."/>
            <person name="Price C."/>
            <person name="Quail M.A."/>
            <person name="Urushihara H."/>
            <person name="Hernandez J."/>
            <person name="Rabbinowitsch E."/>
            <person name="Steffen D."/>
            <person name="Sanders M."/>
            <person name="Ma J."/>
            <person name="Kohara Y."/>
            <person name="Sharp S."/>
            <person name="Simmonds M."/>
            <person name="Spiegler S."/>
            <person name="Tivey A."/>
            <person name="Sugano S."/>
            <person name="White B."/>
            <person name="Walker D."/>
            <person name="Woodward J."/>
            <person name="Winckler T."/>
            <person name="Tanaka Y."/>
            <person name="Shaulsky G."/>
            <person name="Schleicher M."/>
            <person name="Weinstock G."/>
            <person name="Rosenthal A."/>
            <person name="Cox E.C."/>
            <person name="Chisholm R.L."/>
            <person name="Gibbs R."/>
            <person name="Loomis W.F."/>
            <person name="Platzer M."/>
            <person name="Kay R.R."/>
            <person name="Williams J."/>
            <person name="Dear P.H."/>
            <person name="Noegel A.A."/>
            <person name="Barrell B."/>
            <person name="Kuspa A."/>
        </authorList>
    </citation>
    <scope>NUCLEOTIDE SEQUENCE [LARGE SCALE GENOMIC DNA]</scope>
    <source>
        <strain evidence="2 3">AX4</strain>
    </source>
</reference>
<name>Q552M2_DICDI</name>
<evidence type="ECO:0000313" key="3">
    <source>
        <dbReference type="Proteomes" id="UP000002195"/>
    </source>
</evidence>
<dbReference type="InterPro" id="IPR016035">
    <property type="entry name" value="Acyl_Trfase/lysoPLipase"/>
</dbReference>
<sequence length="348" mass="40364">MEENKITKPYLVFIFSGQGSFKNKIPLELFENGNNFKSTIMEIDNIFNEKYYGYSMFDKYKNLKENDSDSFLEQHFIHCISFMFQVSIFKLYKHYGVKPDQIVGMSLGEIASAYCSGLIDLETACFISHKRACLMTKLENKTIKKIISIKKPEDYYWDFIKPNYPSIQICGCLCYDLILVAGDQNEIDQLICYLSKNEIRFHCIEGLINFHTSDIDPVENDFKQLSFQSFEPEIPNISCSTAKLYNKKTQDFNAEFLFHIARSPVNLGKVTNQIYETNSCLNVNRPIVLVEISPFIFSLIPVEKDIKKLSKENNDNCNHQFFTAISQDFKTNFLKSNDLLIKTFGKIK</sequence>
<dbReference type="PANTHER" id="PTHR43074">
    <property type="entry name" value="OMEGA-3 POLYUNSATURATED FATTY ACID SYNTHASE PFAB-RELATED"/>
    <property type="match status" value="1"/>
</dbReference>
<dbReference type="KEGG" id="ddi:DDB_G0275991"/>
<accession>Q552M2</accession>